<protein>
    <submittedName>
        <fullName evidence="3">Cupin domain-containing protein</fullName>
    </submittedName>
</protein>
<dbReference type="InterPro" id="IPR014710">
    <property type="entry name" value="RmlC-like_jellyroll"/>
</dbReference>
<evidence type="ECO:0000259" key="2">
    <source>
        <dbReference type="Pfam" id="PF07883"/>
    </source>
</evidence>
<dbReference type="InterPro" id="IPR013096">
    <property type="entry name" value="Cupin_2"/>
</dbReference>
<gene>
    <name evidence="3" type="ORF">GOQ09_10205</name>
</gene>
<feature type="domain" description="Cupin type-2" evidence="2">
    <location>
        <begin position="51"/>
        <end position="116"/>
    </location>
</feature>
<keyword evidence="1" id="KW-0732">Signal</keyword>
<accession>A0A6I6HE58</accession>
<sequence>MKTTRLMAAALLVAAFGGMGPLAYAQPSGLGRTDVLQHDLGIAERKVVQVRVDFAPGVLAPRHSHPGVEVAYVLEGTIEYQIDGNPPVTLRKGDALFIPDGAIHSARNVGDGKASELATYVVEKGKPGFVPAK</sequence>
<dbReference type="OrthoDB" id="9793521at2"/>
<dbReference type="SUPFAM" id="SSF51182">
    <property type="entry name" value="RmlC-like cupins"/>
    <property type="match status" value="1"/>
</dbReference>
<dbReference type="AlphaFoldDB" id="A0A6I6HE58"/>
<feature type="chain" id="PRO_5026147923" evidence="1">
    <location>
        <begin position="26"/>
        <end position="133"/>
    </location>
</feature>
<dbReference type="RefSeq" id="WP_157613324.1">
    <property type="nucleotide sequence ID" value="NZ_CP046622.1"/>
</dbReference>
<organism evidence="3 4">
    <name type="scientific">Variovorax paradoxus</name>
    <dbReference type="NCBI Taxonomy" id="34073"/>
    <lineage>
        <taxon>Bacteria</taxon>
        <taxon>Pseudomonadati</taxon>
        <taxon>Pseudomonadota</taxon>
        <taxon>Betaproteobacteria</taxon>
        <taxon>Burkholderiales</taxon>
        <taxon>Comamonadaceae</taxon>
        <taxon>Variovorax</taxon>
    </lineage>
</organism>
<dbReference type="Gene3D" id="2.60.120.10">
    <property type="entry name" value="Jelly Rolls"/>
    <property type="match status" value="1"/>
</dbReference>
<reference evidence="3 4" key="1">
    <citation type="submission" date="2019-12" db="EMBL/GenBank/DDBJ databases">
        <title>Hybrid Genome Assemblies of two High G+C Isolates from Undergraduate Microbiology Courses.</title>
        <authorList>
            <person name="Ne Ville C.J."/>
            <person name="Enright D."/>
            <person name="Hernandez I."/>
            <person name="Dodsworth J."/>
            <person name="Orwin P.M."/>
        </authorList>
    </citation>
    <scope>NUCLEOTIDE SEQUENCE [LARGE SCALE GENOMIC DNA]</scope>
    <source>
        <strain evidence="3 4">CSUSB</strain>
    </source>
</reference>
<dbReference type="CDD" id="cd02235">
    <property type="entry name" value="cupin_BLL4011-like"/>
    <property type="match status" value="1"/>
</dbReference>
<dbReference type="EMBL" id="CP046622">
    <property type="protein sequence ID" value="QGW81941.1"/>
    <property type="molecule type" value="Genomic_DNA"/>
</dbReference>
<dbReference type="Proteomes" id="UP000425817">
    <property type="component" value="Chromosome"/>
</dbReference>
<feature type="signal peptide" evidence="1">
    <location>
        <begin position="1"/>
        <end position="25"/>
    </location>
</feature>
<dbReference type="PANTHER" id="PTHR38599">
    <property type="entry name" value="CUPIN DOMAIN PROTEIN (AFU_ORTHOLOGUE AFUA_3G13620)"/>
    <property type="match status" value="1"/>
</dbReference>
<proteinExistence type="predicted"/>
<evidence type="ECO:0000256" key="1">
    <source>
        <dbReference type="SAM" id="SignalP"/>
    </source>
</evidence>
<dbReference type="Pfam" id="PF07883">
    <property type="entry name" value="Cupin_2"/>
    <property type="match status" value="1"/>
</dbReference>
<dbReference type="InterPro" id="IPR011051">
    <property type="entry name" value="RmlC_Cupin_sf"/>
</dbReference>
<name>A0A6I6HE58_VARPD</name>
<evidence type="ECO:0000313" key="3">
    <source>
        <dbReference type="EMBL" id="QGW81941.1"/>
    </source>
</evidence>
<dbReference type="PANTHER" id="PTHR38599:SF1">
    <property type="entry name" value="CUPIN DOMAIN PROTEIN (AFU_ORTHOLOGUE AFUA_3G13620)"/>
    <property type="match status" value="1"/>
</dbReference>
<evidence type="ECO:0000313" key="4">
    <source>
        <dbReference type="Proteomes" id="UP000425817"/>
    </source>
</evidence>